<dbReference type="PROSITE" id="PS00766">
    <property type="entry name" value="THF_DHG_CYH_1"/>
    <property type="match status" value="1"/>
</dbReference>
<feature type="binding site" evidence="12">
    <location>
        <begin position="165"/>
        <end position="167"/>
    </location>
    <ligand>
        <name>NADP(+)</name>
        <dbReference type="ChEBI" id="CHEBI:58349"/>
    </ligand>
</feature>
<evidence type="ECO:0000256" key="11">
    <source>
        <dbReference type="ARBA" id="ARBA00036357"/>
    </source>
</evidence>
<dbReference type="FunFam" id="3.40.50.10860:FF:000001">
    <property type="entry name" value="Bifunctional protein FolD"/>
    <property type="match status" value="1"/>
</dbReference>
<keyword evidence="6 12" id="KW-0521">NADP</keyword>
<evidence type="ECO:0000313" key="15">
    <source>
        <dbReference type="EMBL" id="SMB83143.1"/>
    </source>
</evidence>
<evidence type="ECO:0000256" key="10">
    <source>
        <dbReference type="ARBA" id="ARBA00023268"/>
    </source>
</evidence>
<dbReference type="InterPro" id="IPR036291">
    <property type="entry name" value="NAD(P)-bd_dom_sf"/>
</dbReference>
<accession>A0A1W1UQ29</accession>
<comment type="pathway">
    <text evidence="1 12">One-carbon metabolism; tetrahydrofolate interconversion.</text>
</comment>
<protein>
    <recommendedName>
        <fullName evidence="12">Bifunctional protein FolD</fullName>
    </recommendedName>
    <domain>
        <recommendedName>
            <fullName evidence="12">Methylenetetrahydrofolate dehydrogenase</fullName>
            <ecNumber evidence="12">1.5.1.5</ecNumber>
        </recommendedName>
    </domain>
    <domain>
        <recommendedName>
            <fullName evidence="12">Methenyltetrahydrofolate cyclohydrolase</fullName>
            <ecNumber evidence="12">3.5.4.9</ecNumber>
        </recommendedName>
    </domain>
</protein>
<keyword evidence="4 12" id="KW-0658">Purine biosynthesis</keyword>
<comment type="subunit">
    <text evidence="12">Homodimer.</text>
</comment>
<dbReference type="NCBIfam" id="NF010783">
    <property type="entry name" value="PRK14186.1"/>
    <property type="match status" value="1"/>
</dbReference>
<dbReference type="GO" id="GO:0004488">
    <property type="term" value="F:methylenetetrahydrofolate dehydrogenase (NADP+) activity"/>
    <property type="evidence" value="ECO:0007669"/>
    <property type="project" value="UniProtKB-UniRule"/>
</dbReference>
<comment type="catalytic activity">
    <reaction evidence="12">
        <text>(6R)-5,10-methylene-5,6,7,8-tetrahydrofolate + NADP(+) = (6R)-5,10-methenyltetrahydrofolate + NADPH</text>
        <dbReference type="Rhea" id="RHEA:22812"/>
        <dbReference type="ChEBI" id="CHEBI:15636"/>
        <dbReference type="ChEBI" id="CHEBI:57455"/>
        <dbReference type="ChEBI" id="CHEBI:57783"/>
        <dbReference type="ChEBI" id="CHEBI:58349"/>
        <dbReference type="EC" id="1.5.1.5"/>
    </reaction>
</comment>
<evidence type="ECO:0000256" key="7">
    <source>
        <dbReference type="ARBA" id="ARBA00023002"/>
    </source>
</evidence>
<dbReference type="NCBIfam" id="NF010785">
    <property type="entry name" value="PRK14188.1"/>
    <property type="match status" value="1"/>
</dbReference>
<keyword evidence="8 12" id="KW-0368">Histidine biosynthesis</keyword>
<evidence type="ECO:0000256" key="4">
    <source>
        <dbReference type="ARBA" id="ARBA00022755"/>
    </source>
</evidence>
<feature type="domain" description="Tetrahydrofolate dehydrogenase/cyclohydrolase catalytic" evidence="13">
    <location>
        <begin position="6"/>
        <end position="120"/>
    </location>
</feature>
<keyword evidence="9 12" id="KW-0486">Methionine biosynthesis</keyword>
<comment type="function">
    <text evidence="12">Catalyzes the oxidation of 5,10-methylenetetrahydrofolate to 5,10-methenyltetrahydrofolate and then the hydrolysis of 5,10-methenyltetrahydrofolate to 10-formyltetrahydrofolate.</text>
</comment>
<proteinExistence type="inferred from homology"/>
<dbReference type="STRING" id="656914.SAMN00017405_1006"/>
<dbReference type="InterPro" id="IPR046346">
    <property type="entry name" value="Aminoacid_DH-like_N_sf"/>
</dbReference>
<dbReference type="GO" id="GO:0005829">
    <property type="term" value="C:cytosol"/>
    <property type="evidence" value="ECO:0007669"/>
    <property type="project" value="TreeGrafter"/>
</dbReference>
<dbReference type="RefSeq" id="WP_084052252.1">
    <property type="nucleotide sequence ID" value="NZ_FWWT01000008.1"/>
</dbReference>
<keyword evidence="3 12" id="KW-0028">Amino-acid biosynthesis</keyword>
<organism evidence="15 16">
    <name type="scientific">Desulfonispora thiosulfatigenes DSM 11270</name>
    <dbReference type="NCBI Taxonomy" id="656914"/>
    <lineage>
        <taxon>Bacteria</taxon>
        <taxon>Bacillati</taxon>
        <taxon>Bacillota</taxon>
        <taxon>Clostridia</taxon>
        <taxon>Eubacteriales</taxon>
        <taxon>Peptococcaceae</taxon>
        <taxon>Desulfonispora</taxon>
    </lineage>
</organism>
<keyword evidence="2 12" id="KW-0554">One-carbon metabolism</keyword>
<keyword evidence="7 12" id="KW-0560">Oxidoreductase</keyword>
<comment type="caution">
    <text evidence="12">Lacks conserved residue(s) required for the propagation of feature annotation.</text>
</comment>
<dbReference type="AlphaFoldDB" id="A0A1W1UQ29"/>
<dbReference type="GO" id="GO:0004477">
    <property type="term" value="F:methenyltetrahydrofolate cyclohydrolase activity"/>
    <property type="evidence" value="ECO:0007669"/>
    <property type="project" value="UniProtKB-UniRule"/>
</dbReference>
<dbReference type="PANTHER" id="PTHR48099">
    <property type="entry name" value="C-1-TETRAHYDROFOLATE SYNTHASE, CYTOPLASMIC-RELATED"/>
    <property type="match status" value="1"/>
</dbReference>
<dbReference type="CDD" id="cd01080">
    <property type="entry name" value="NAD_bind_m-THF_DH_Cyclohyd"/>
    <property type="match status" value="1"/>
</dbReference>
<dbReference type="SUPFAM" id="SSF51735">
    <property type="entry name" value="NAD(P)-binding Rossmann-fold domains"/>
    <property type="match status" value="1"/>
</dbReference>
<reference evidence="15 16" key="1">
    <citation type="submission" date="2017-04" db="EMBL/GenBank/DDBJ databases">
        <authorList>
            <person name="Afonso C.L."/>
            <person name="Miller P.J."/>
            <person name="Scott M.A."/>
            <person name="Spackman E."/>
            <person name="Goraichik I."/>
            <person name="Dimitrov K.M."/>
            <person name="Suarez D.L."/>
            <person name="Swayne D.E."/>
        </authorList>
    </citation>
    <scope>NUCLEOTIDE SEQUENCE [LARGE SCALE GENOMIC DNA]</scope>
    <source>
        <strain evidence="15 16">DSM 11270</strain>
    </source>
</reference>
<dbReference type="HAMAP" id="MF_01576">
    <property type="entry name" value="THF_DHG_CYH"/>
    <property type="match status" value="1"/>
</dbReference>
<gene>
    <name evidence="12" type="primary">folD</name>
    <name evidence="15" type="ORF">SAMN00017405_1006</name>
</gene>
<dbReference type="InterPro" id="IPR020867">
    <property type="entry name" value="THF_DH/CycHdrlase_CS"/>
</dbReference>
<dbReference type="InterPro" id="IPR000672">
    <property type="entry name" value="THF_DH/CycHdrlase"/>
</dbReference>
<feature type="binding site" evidence="12">
    <location>
        <position position="231"/>
    </location>
    <ligand>
        <name>NADP(+)</name>
        <dbReference type="ChEBI" id="CHEBI:58349"/>
    </ligand>
</feature>
<evidence type="ECO:0000256" key="12">
    <source>
        <dbReference type="HAMAP-Rule" id="MF_01576"/>
    </source>
</evidence>
<evidence type="ECO:0000256" key="6">
    <source>
        <dbReference type="ARBA" id="ARBA00022857"/>
    </source>
</evidence>
<dbReference type="PANTHER" id="PTHR48099:SF5">
    <property type="entry name" value="C-1-TETRAHYDROFOLATE SYNTHASE, CYTOPLASMIC"/>
    <property type="match status" value="1"/>
</dbReference>
<sequence>MEAKLISGKEISQKIRTEIKEKVQALKANGVIPGLAVVLVGEDPASKVYVASKEKACTEVGMHSEIHRISESTSQNELIDLIDKLNKDSKIHGILVQLPLPKHLDEKEVILKISPEKDVDGFHPINTGKLLVGEKTFEACTPKGCMRLIKETGIEIAGKKAVVVGRSNIVGKPIALMLLAQNATVTICHSKTKNLSEEIKAADILIAAIGKPNFITAEMIKPGAIVIDVGINRLENGKLTGDVEFEGAKEVASFITPVPGGVGPMTIAMLLENTLEAAQSI</sequence>
<dbReference type="EMBL" id="FWWT01000008">
    <property type="protein sequence ID" value="SMB83143.1"/>
    <property type="molecule type" value="Genomic_DNA"/>
</dbReference>
<feature type="domain" description="Tetrahydrofolate dehydrogenase/cyclohydrolase NAD(P)-binding" evidence="14">
    <location>
        <begin position="139"/>
        <end position="279"/>
    </location>
</feature>
<evidence type="ECO:0000256" key="1">
    <source>
        <dbReference type="ARBA" id="ARBA00004777"/>
    </source>
</evidence>
<dbReference type="SUPFAM" id="SSF53223">
    <property type="entry name" value="Aminoacid dehydrogenase-like, N-terminal domain"/>
    <property type="match status" value="1"/>
</dbReference>
<dbReference type="Proteomes" id="UP000192731">
    <property type="component" value="Unassembled WGS sequence"/>
</dbReference>
<dbReference type="Pfam" id="PF00763">
    <property type="entry name" value="THF_DHG_CYH"/>
    <property type="match status" value="1"/>
</dbReference>
<dbReference type="NCBIfam" id="NF008058">
    <property type="entry name" value="PRK10792.1"/>
    <property type="match status" value="1"/>
</dbReference>
<dbReference type="GO" id="GO:0035999">
    <property type="term" value="P:tetrahydrofolate interconversion"/>
    <property type="evidence" value="ECO:0007669"/>
    <property type="project" value="UniProtKB-UniRule"/>
</dbReference>
<dbReference type="EC" id="3.5.4.9" evidence="12"/>
<evidence type="ECO:0000259" key="13">
    <source>
        <dbReference type="Pfam" id="PF00763"/>
    </source>
</evidence>
<dbReference type="OrthoDB" id="9803580at2"/>
<comment type="catalytic activity">
    <reaction evidence="11 12">
        <text>(6R)-5,10-methenyltetrahydrofolate + H2O = (6R)-10-formyltetrahydrofolate + H(+)</text>
        <dbReference type="Rhea" id="RHEA:23700"/>
        <dbReference type="ChEBI" id="CHEBI:15377"/>
        <dbReference type="ChEBI" id="CHEBI:15378"/>
        <dbReference type="ChEBI" id="CHEBI:57455"/>
        <dbReference type="ChEBI" id="CHEBI:195366"/>
        <dbReference type="EC" id="3.5.4.9"/>
    </reaction>
</comment>
<evidence type="ECO:0000256" key="9">
    <source>
        <dbReference type="ARBA" id="ARBA00023167"/>
    </source>
</evidence>
<evidence type="ECO:0000256" key="3">
    <source>
        <dbReference type="ARBA" id="ARBA00022605"/>
    </source>
</evidence>
<dbReference type="UniPathway" id="UPA00193"/>
<dbReference type="Pfam" id="PF02882">
    <property type="entry name" value="THF_DHG_CYH_C"/>
    <property type="match status" value="1"/>
</dbReference>
<dbReference type="Gene3D" id="3.40.50.720">
    <property type="entry name" value="NAD(P)-binding Rossmann-like Domain"/>
    <property type="match status" value="1"/>
</dbReference>
<keyword evidence="16" id="KW-1185">Reference proteome</keyword>
<dbReference type="NCBIfam" id="NF010786">
    <property type="entry name" value="PRK14189.1"/>
    <property type="match status" value="1"/>
</dbReference>
<evidence type="ECO:0000259" key="14">
    <source>
        <dbReference type="Pfam" id="PF02882"/>
    </source>
</evidence>
<keyword evidence="5 12" id="KW-0378">Hydrolase</keyword>
<keyword evidence="10 12" id="KW-0511">Multifunctional enzyme</keyword>
<name>A0A1W1UQ29_DESTI</name>
<dbReference type="GO" id="GO:0006164">
    <property type="term" value="P:purine nucleotide biosynthetic process"/>
    <property type="evidence" value="ECO:0007669"/>
    <property type="project" value="UniProtKB-KW"/>
</dbReference>
<evidence type="ECO:0000256" key="5">
    <source>
        <dbReference type="ARBA" id="ARBA00022801"/>
    </source>
</evidence>
<dbReference type="FunFam" id="3.40.50.720:FF:000094">
    <property type="entry name" value="Bifunctional protein FolD"/>
    <property type="match status" value="1"/>
</dbReference>
<dbReference type="EC" id="1.5.1.5" evidence="12"/>
<dbReference type="GO" id="GO:0009086">
    <property type="term" value="P:methionine biosynthetic process"/>
    <property type="evidence" value="ECO:0007669"/>
    <property type="project" value="UniProtKB-KW"/>
</dbReference>
<dbReference type="GO" id="GO:0000105">
    <property type="term" value="P:L-histidine biosynthetic process"/>
    <property type="evidence" value="ECO:0007669"/>
    <property type="project" value="UniProtKB-KW"/>
</dbReference>
<evidence type="ECO:0000256" key="2">
    <source>
        <dbReference type="ARBA" id="ARBA00022563"/>
    </source>
</evidence>
<dbReference type="PRINTS" id="PR00085">
    <property type="entry name" value="THFDHDRGNASE"/>
</dbReference>
<dbReference type="InterPro" id="IPR020630">
    <property type="entry name" value="THF_DH/CycHdrlase_cat_dom"/>
</dbReference>
<evidence type="ECO:0000256" key="8">
    <source>
        <dbReference type="ARBA" id="ARBA00023102"/>
    </source>
</evidence>
<dbReference type="Gene3D" id="3.40.50.10860">
    <property type="entry name" value="Leucine Dehydrogenase, chain A, domain 1"/>
    <property type="match status" value="1"/>
</dbReference>
<comment type="similarity">
    <text evidence="12">Belongs to the tetrahydrofolate dehydrogenase/cyclohydrolase family.</text>
</comment>
<dbReference type="InterPro" id="IPR020631">
    <property type="entry name" value="THF_DH/CycHdrlase_NAD-bd_dom"/>
</dbReference>
<dbReference type="PROSITE" id="PS00767">
    <property type="entry name" value="THF_DHG_CYH_2"/>
    <property type="match status" value="1"/>
</dbReference>
<evidence type="ECO:0000313" key="16">
    <source>
        <dbReference type="Proteomes" id="UP000192731"/>
    </source>
</evidence>